<dbReference type="AlphaFoldDB" id="A0A7R9CHE7"/>
<proteinExistence type="predicted"/>
<sequence length="151" mass="16772">MVTKNRNKLSELEQRVLEAESRAEEAEDKSRIGLSNCLYSVRPFLVDKALRLLRSGPRTPSLSLNLFSLSVQCSHQVSLVSSGVRRAWSHLFSSCPRHDSATRAVSSTYSANLVSEDIGMLFTYRLKSTGLTRGLCGTPARMLLTWEVALP</sequence>
<gene>
    <name evidence="2" type="ORF">TCEB3V08_LOCUS3728</name>
</gene>
<evidence type="ECO:0000313" key="2">
    <source>
        <dbReference type="EMBL" id="CAD7396663.1"/>
    </source>
</evidence>
<feature type="coiled-coil region" evidence="1">
    <location>
        <begin position="2"/>
        <end position="29"/>
    </location>
</feature>
<accession>A0A7R9CHE7</accession>
<name>A0A7R9CHE7_TIMCR</name>
<keyword evidence="1" id="KW-0175">Coiled coil</keyword>
<organism evidence="2">
    <name type="scientific">Timema cristinae</name>
    <name type="common">Walking stick</name>
    <dbReference type="NCBI Taxonomy" id="61476"/>
    <lineage>
        <taxon>Eukaryota</taxon>
        <taxon>Metazoa</taxon>
        <taxon>Ecdysozoa</taxon>
        <taxon>Arthropoda</taxon>
        <taxon>Hexapoda</taxon>
        <taxon>Insecta</taxon>
        <taxon>Pterygota</taxon>
        <taxon>Neoptera</taxon>
        <taxon>Polyneoptera</taxon>
        <taxon>Phasmatodea</taxon>
        <taxon>Timematodea</taxon>
        <taxon>Timematoidea</taxon>
        <taxon>Timematidae</taxon>
        <taxon>Timema</taxon>
    </lineage>
</organism>
<evidence type="ECO:0000256" key="1">
    <source>
        <dbReference type="SAM" id="Coils"/>
    </source>
</evidence>
<reference evidence="2" key="1">
    <citation type="submission" date="2020-11" db="EMBL/GenBank/DDBJ databases">
        <authorList>
            <person name="Tran Van P."/>
        </authorList>
    </citation>
    <scope>NUCLEOTIDE SEQUENCE</scope>
</reference>
<dbReference type="EMBL" id="OC317410">
    <property type="protein sequence ID" value="CAD7396663.1"/>
    <property type="molecule type" value="Genomic_DNA"/>
</dbReference>
<protein>
    <submittedName>
        <fullName evidence="2">Uncharacterized protein</fullName>
    </submittedName>
</protein>